<accession>A0A2I0BGF2</accession>
<evidence type="ECO:0000256" key="2">
    <source>
        <dbReference type="PROSITE-ProRule" id="PRU00042"/>
    </source>
</evidence>
<dbReference type="InterPro" id="IPR008942">
    <property type="entry name" value="ENTH_VHS"/>
</dbReference>
<reference evidence="6 7" key="1">
    <citation type="journal article" date="2017" name="Nature">
        <title>The Apostasia genome and the evolution of orchids.</title>
        <authorList>
            <person name="Zhang G.Q."/>
            <person name="Liu K.W."/>
            <person name="Li Z."/>
            <person name="Lohaus R."/>
            <person name="Hsiao Y.Y."/>
            <person name="Niu S.C."/>
            <person name="Wang J.Y."/>
            <person name="Lin Y.C."/>
            <person name="Xu Q."/>
            <person name="Chen L.J."/>
            <person name="Yoshida K."/>
            <person name="Fujiwara S."/>
            <person name="Wang Z.W."/>
            <person name="Zhang Y.Q."/>
            <person name="Mitsuda N."/>
            <person name="Wang M."/>
            <person name="Liu G.H."/>
            <person name="Pecoraro L."/>
            <person name="Huang H.X."/>
            <person name="Xiao X.J."/>
            <person name="Lin M."/>
            <person name="Wu X.Y."/>
            <person name="Wu W.L."/>
            <person name="Chen Y.Y."/>
            <person name="Chang S.B."/>
            <person name="Sakamoto S."/>
            <person name="Ohme-Takagi M."/>
            <person name="Yagi M."/>
            <person name="Zeng S.J."/>
            <person name="Shen C.Y."/>
            <person name="Yeh C.M."/>
            <person name="Luo Y.B."/>
            <person name="Tsai W.C."/>
            <person name="Van de Peer Y."/>
            <person name="Liu Z.J."/>
        </authorList>
    </citation>
    <scope>NUCLEOTIDE SEQUENCE [LARGE SCALE GENOMIC DNA]</scope>
    <source>
        <strain evidence="7">cv. Shenzhen</strain>
        <tissue evidence="6">Stem</tissue>
    </source>
</reference>
<evidence type="ECO:0000313" key="7">
    <source>
        <dbReference type="Proteomes" id="UP000236161"/>
    </source>
</evidence>
<evidence type="ECO:0000259" key="4">
    <source>
        <dbReference type="PROSITE" id="PS50157"/>
    </source>
</evidence>
<keyword evidence="7" id="KW-1185">Reference proteome</keyword>
<proteinExistence type="predicted"/>
<dbReference type="FunFam" id="1.25.40.90:FF:000023">
    <property type="entry name" value="polyadenylation and cleavage factor homolog 4"/>
    <property type="match status" value="1"/>
</dbReference>
<feature type="region of interest" description="Disordered" evidence="3">
    <location>
        <begin position="437"/>
        <end position="478"/>
    </location>
</feature>
<dbReference type="GO" id="GO:0031124">
    <property type="term" value="P:mRNA 3'-end processing"/>
    <property type="evidence" value="ECO:0007669"/>
    <property type="project" value="InterPro"/>
</dbReference>
<feature type="region of interest" description="Disordered" evidence="3">
    <location>
        <begin position="1"/>
        <end position="81"/>
    </location>
</feature>
<feature type="compositionally biased region" description="Low complexity" evidence="3">
    <location>
        <begin position="788"/>
        <end position="812"/>
    </location>
</feature>
<feature type="compositionally biased region" description="Basic and acidic residues" evidence="3">
    <location>
        <begin position="63"/>
        <end position="74"/>
    </location>
</feature>
<dbReference type="SUPFAM" id="SSF48464">
    <property type="entry name" value="ENTH/VHS domain"/>
    <property type="match status" value="1"/>
</dbReference>
<dbReference type="GO" id="GO:0000993">
    <property type="term" value="F:RNA polymerase II complex binding"/>
    <property type="evidence" value="ECO:0007669"/>
    <property type="project" value="InterPro"/>
</dbReference>
<organism evidence="6 7">
    <name type="scientific">Apostasia shenzhenica</name>
    <dbReference type="NCBI Taxonomy" id="1088818"/>
    <lineage>
        <taxon>Eukaryota</taxon>
        <taxon>Viridiplantae</taxon>
        <taxon>Streptophyta</taxon>
        <taxon>Embryophyta</taxon>
        <taxon>Tracheophyta</taxon>
        <taxon>Spermatophyta</taxon>
        <taxon>Magnoliopsida</taxon>
        <taxon>Liliopsida</taxon>
        <taxon>Asparagales</taxon>
        <taxon>Orchidaceae</taxon>
        <taxon>Apostasioideae</taxon>
        <taxon>Apostasia</taxon>
    </lineage>
</organism>
<dbReference type="Gene3D" id="1.25.40.90">
    <property type="match status" value="1"/>
</dbReference>
<feature type="region of interest" description="Disordered" evidence="3">
    <location>
        <begin position="768"/>
        <end position="830"/>
    </location>
</feature>
<dbReference type="InterPro" id="IPR045154">
    <property type="entry name" value="PCF11-like"/>
</dbReference>
<feature type="domain" description="C2H2-type" evidence="4">
    <location>
        <begin position="945"/>
        <end position="972"/>
    </location>
</feature>
<feature type="compositionally biased region" description="Pro residues" evidence="3">
    <location>
        <begin position="778"/>
        <end position="787"/>
    </location>
</feature>
<feature type="region of interest" description="Disordered" evidence="3">
    <location>
        <begin position="498"/>
        <end position="522"/>
    </location>
</feature>
<dbReference type="EMBL" id="KZ451885">
    <property type="protein sequence ID" value="PKA66861.1"/>
    <property type="molecule type" value="Genomic_DNA"/>
</dbReference>
<dbReference type="GO" id="GO:0006369">
    <property type="term" value="P:termination of RNA polymerase II transcription"/>
    <property type="evidence" value="ECO:0007669"/>
    <property type="project" value="InterPro"/>
</dbReference>
<dbReference type="PROSITE" id="PS00028">
    <property type="entry name" value="ZINC_FINGER_C2H2_1"/>
    <property type="match status" value="1"/>
</dbReference>
<feature type="region of interest" description="Disordered" evidence="3">
    <location>
        <begin position="393"/>
        <end position="412"/>
    </location>
</feature>
<keyword evidence="2" id="KW-0479">Metal-binding</keyword>
<evidence type="ECO:0008006" key="8">
    <source>
        <dbReference type="Google" id="ProtNLM"/>
    </source>
</evidence>
<feature type="domain" description="CID" evidence="5">
    <location>
        <begin position="82"/>
        <end position="210"/>
    </location>
</feature>
<feature type="region of interest" description="Disordered" evidence="3">
    <location>
        <begin position="546"/>
        <end position="578"/>
    </location>
</feature>
<sequence>MEMEAPRRSAVDRSREPGLKKPRLAEEAERDRGPSGGVSADRSRAYQQPRPGVGAGLGNPRFRASEREEREDTGRGGTSYQQQQELVAQYKIALAELTFNSKPIITNLTIIAGENIHAAKAIAATICANVLEVPSEQKLPSLYLLDSIVKNIGSDYIKYFAARLPEVFCKAYKQVDPSIHPSMRHLFGTWKGVFPPACLQLIEKELSFQTVVNGSSGGTVAKPNTQVQRPSHSIHVNPKYLEARQHLQQSARVCGSVLPDLYFLWDTGKGLSAEDIDDNATPVEDAERSSRTPGPAVSRHWAELSNKIPNVQRPQRERLNDLIHEKKDYKDVRDPHFSSQLPQQPNLGIGRAIQRVKEREELEKPFIGDGGTNEMTAYRRNGFEANHAYGSYRTSGSALSDSQLPSAHLNSSDKTNWAAINNWKHSDEEEYIWNTDSSSTDYETANKSTRRSSTNDDVDKPVSLQSRKRMSNESKQLDLGWNKPDLFSHLKKSAAVDERTSFHRDHEEQYAQHHNTKDMDSRINYKGSWPLRDTPLPAVGLNLSSSRVSSQMDGPDGQSIPVSGSLSKNEASSLSKPGFQSSNLASSIGINSVVGSVGIFGQQRHLPLRPPSPSVNSIQPASLNQQKSHGRVEQDFLVKLSPTSRNSSHLAEQFNRDPVIPLGRDSFTNLGGKVGLQARPSLSAETSLPHVVELKEELSSLQQLSPESFQSVPSEASLPVSPGFVADKLQEFSGAMTSVNSVGISGKSTASNLFPAIMKSSLLPNKPGNGLQNLNIQPPLPHGPPPAQALTSSALSITASVESTPSGARSLLPPLPPGPPPPSSLVDSTSKLSNSASVNLNPLSSLLNSLVEKGIIAPVTQLPTLTSSETPKENLNQNNNLDRNTSITPSLKKLPVMEPSPSGSLSLVPPPSPVMDNVVGTKFKTEIIREFHPLVIQSLLDDLKHQCHDCGLRFKHQEQLKSHLDWHNSKSSELANADKVCRRWYSSICNWVSGDVEPPSGPVPDPSSETTPYENLEPMVIADESQSICALCGEPFEDFFSVEKDEWMYKGTVYLDLTDGKGVIGGTGERSTAKLIVHAKCIAASANEGDVAQ</sequence>
<feature type="compositionally biased region" description="Basic and acidic residues" evidence="3">
    <location>
        <begin position="1"/>
        <end position="33"/>
    </location>
</feature>
<keyword evidence="2" id="KW-0863">Zinc-finger</keyword>
<dbReference type="OrthoDB" id="2129491at2759"/>
<dbReference type="InterPro" id="IPR006569">
    <property type="entry name" value="CID_dom"/>
</dbReference>
<dbReference type="SMART" id="SM00582">
    <property type="entry name" value="RPR"/>
    <property type="match status" value="1"/>
</dbReference>
<dbReference type="InterPro" id="IPR047415">
    <property type="entry name" value="Pcf11_CID"/>
</dbReference>
<feature type="compositionally biased region" description="Polar residues" evidence="3">
    <location>
        <begin position="560"/>
        <end position="578"/>
    </location>
</feature>
<dbReference type="AlphaFoldDB" id="A0A2I0BGF2"/>
<dbReference type="PANTHER" id="PTHR15921:SF3">
    <property type="entry name" value="PRE-MRNA CLEAVAGE COMPLEX 2 PROTEIN PCF11"/>
    <property type="match status" value="1"/>
</dbReference>
<feature type="compositionally biased region" description="Low complexity" evidence="3">
    <location>
        <begin position="874"/>
        <end position="884"/>
    </location>
</feature>
<dbReference type="GO" id="GO:0005849">
    <property type="term" value="C:mRNA cleavage factor complex"/>
    <property type="evidence" value="ECO:0007669"/>
    <property type="project" value="TreeGrafter"/>
</dbReference>
<feature type="region of interest" description="Disordered" evidence="3">
    <location>
        <begin position="866"/>
        <end position="887"/>
    </location>
</feature>
<dbReference type="InterPro" id="IPR057242">
    <property type="entry name" value="PCFS4-like"/>
</dbReference>
<evidence type="ECO:0000259" key="5">
    <source>
        <dbReference type="PROSITE" id="PS51391"/>
    </source>
</evidence>
<dbReference type="PROSITE" id="PS50157">
    <property type="entry name" value="ZINC_FINGER_C2H2_2"/>
    <property type="match status" value="1"/>
</dbReference>
<feature type="compositionally biased region" description="Pro residues" evidence="3">
    <location>
        <begin position="813"/>
        <end position="823"/>
    </location>
</feature>
<evidence type="ECO:0000313" key="6">
    <source>
        <dbReference type="EMBL" id="PKA66861.1"/>
    </source>
</evidence>
<dbReference type="GO" id="GO:0008270">
    <property type="term" value="F:zinc ion binding"/>
    <property type="evidence" value="ECO:0007669"/>
    <property type="project" value="UniProtKB-KW"/>
</dbReference>
<name>A0A2I0BGF2_9ASPA</name>
<dbReference type="STRING" id="1088818.A0A2I0BGF2"/>
<evidence type="ECO:0000256" key="1">
    <source>
        <dbReference type="ARBA" id="ARBA00022664"/>
    </source>
</evidence>
<dbReference type="PANTHER" id="PTHR15921">
    <property type="entry name" value="PRE-MRNA CLEAVAGE COMPLEX II"/>
    <property type="match status" value="1"/>
</dbReference>
<dbReference type="PROSITE" id="PS51391">
    <property type="entry name" value="CID"/>
    <property type="match status" value="1"/>
</dbReference>
<feature type="compositionally biased region" description="Polar residues" evidence="3">
    <location>
        <begin position="437"/>
        <end position="447"/>
    </location>
</feature>
<dbReference type="GO" id="GO:0005737">
    <property type="term" value="C:cytoplasm"/>
    <property type="evidence" value="ECO:0007669"/>
    <property type="project" value="TreeGrafter"/>
</dbReference>
<feature type="region of interest" description="Disordered" evidence="3">
    <location>
        <begin position="274"/>
        <end position="303"/>
    </location>
</feature>
<keyword evidence="2" id="KW-0862">Zinc</keyword>
<gene>
    <name evidence="6" type="ORF">AXF42_Ash003518</name>
</gene>
<dbReference type="CDD" id="cd16982">
    <property type="entry name" value="CID_Pcf11"/>
    <property type="match status" value="1"/>
</dbReference>
<keyword evidence="1" id="KW-0507">mRNA processing</keyword>
<dbReference type="Proteomes" id="UP000236161">
    <property type="component" value="Unassembled WGS sequence"/>
</dbReference>
<dbReference type="GO" id="GO:0003729">
    <property type="term" value="F:mRNA binding"/>
    <property type="evidence" value="ECO:0007669"/>
    <property type="project" value="InterPro"/>
</dbReference>
<dbReference type="InterPro" id="IPR013087">
    <property type="entry name" value="Znf_C2H2_type"/>
</dbReference>
<dbReference type="Pfam" id="PF23228">
    <property type="entry name" value="zf_PCFS4"/>
    <property type="match status" value="1"/>
</dbReference>
<evidence type="ECO:0000256" key="3">
    <source>
        <dbReference type="SAM" id="MobiDB-lite"/>
    </source>
</evidence>
<dbReference type="Pfam" id="PF04818">
    <property type="entry name" value="CID"/>
    <property type="match status" value="1"/>
</dbReference>
<protein>
    <recommendedName>
        <fullName evidence="8">CID domain-containing protein</fullName>
    </recommendedName>
</protein>